<dbReference type="PANTHER" id="PTHR35370">
    <property type="entry name" value="CYTOPLASMIC PROTEIN-RELATED-RELATED"/>
    <property type="match status" value="1"/>
</dbReference>
<dbReference type="PANTHER" id="PTHR35370:SF1">
    <property type="entry name" value="TYPE VI SECRETION SYSTEM COMPONENT TSSF1"/>
    <property type="match status" value="1"/>
</dbReference>
<dbReference type="Pfam" id="PF05947">
    <property type="entry name" value="T6SS_TssF"/>
    <property type="match status" value="1"/>
</dbReference>
<dbReference type="NCBIfam" id="TIGR03359">
    <property type="entry name" value="VI_chp_6"/>
    <property type="match status" value="1"/>
</dbReference>
<evidence type="ECO:0000313" key="2">
    <source>
        <dbReference type="Proteomes" id="UP001379533"/>
    </source>
</evidence>
<keyword evidence="2" id="KW-1185">Reference proteome</keyword>
<reference evidence="1 2" key="1">
    <citation type="submission" date="2021-12" db="EMBL/GenBank/DDBJ databases">
        <title>Discovery of the Pendulisporaceae a myxobacterial family with distinct sporulation behavior and unique specialized metabolism.</title>
        <authorList>
            <person name="Garcia R."/>
            <person name="Popoff A."/>
            <person name="Bader C.D."/>
            <person name="Loehr J."/>
            <person name="Walesch S."/>
            <person name="Walt C."/>
            <person name="Boldt J."/>
            <person name="Bunk B."/>
            <person name="Haeckl F.J.F.P.J."/>
            <person name="Gunesch A.P."/>
            <person name="Birkelbach J."/>
            <person name="Nuebel U."/>
            <person name="Pietschmann T."/>
            <person name="Bach T."/>
            <person name="Mueller R."/>
        </authorList>
    </citation>
    <scope>NUCLEOTIDE SEQUENCE [LARGE SCALE GENOMIC DNA]</scope>
    <source>
        <strain evidence="1 2">MSr12523</strain>
    </source>
</reference>
<dbReference type="RefSeq" id="WP_394842749.1">
    <property type="nucleotide sequence ID" value="NZ_CP089982.1"/>
</dbReference>
<organism evidence="1 2">
    <name type="scientific">Pendulispora brunnea</name>
    <dbReference type="NCBI Taxonomy" id="2905690"/>
    <lineage>
        <taxon>Bacteria</taxon>
        <taxon>Pseudomonadati</taxon>
        <taxon>Myxococcota</taxon>
        <taxon>Myxococcia</taxon>
        <taxon>Myxococcales</taxon>
        <taxon>Sorangiineae</taxon>
        <taxon>Pendulisporaceae</taxon>
        <taxon>Pendulispora</taxon>
    </lineage>
</organism>
<evidence type="ECO:0000313" key="1">
    <source>
        <dbReference type="EMBL" id="WXA92131.1"/>
    </source>
</evidence>
<name>A0ABZ2K072_9BACT</name>
<dbReference type="EMBL" id="CP089982">
    <property type="protein sequence ID" value="WXA92131.1"/>
    <property type="molecule type" value="Genomic_DNA"/>
</dbReference>
<sequence length="589" mass="63724">MSHDFSRELEAIASLSKAFAAAHPALAPGLAAPSDDPDVERLIDGFQYLVQQVEELIDSAAKRAADPFAEILSPELLRPFPCAAILEMAADRPTDVPAGTEFLSVPVEGVRCPFRAFAPSRVIPWEVADAKLVWAQDRGQSLRVVFRRRTQSQHETLASLFPLRLHLAGEPRSSFGLLLALSTVESIEITAGESPQSPSLRLPGTALRMWGLDAAEALLPPEPWEHVGFRLVREYFLLPSKFAFVELSANGANETVLTTSLGPAQTVAVTFQLGRALPANLSVTRESLRTNCVPVVNVFETTAEPVRPGIERPSHMLRPAGLAPDHGEVYGVLGAEGWCAERNATIPIPPLTDFEALAQVNSAPKDKIFYAVGRSPRALHGNGQKEDTSVRFVLPREANQVPPVKSVSFDLLATNRDLPMALGVGDIKVAGGRTPKKLVFRNITAVTPYRAPPGGRPLQRRSLAMVAVSASSRRQVEVLRTLLHLLNLHTTVNGPAGLTALRRIRAVVDVASTMTNLAGERGMRQGSDIDIRLDEAGLDGEGDAYVFASVLARLFAHDAKINSFARTRARFEGTGRTVSFPARTGDETI</sequence>
<proteinExistence type="predicted"/>
<dbReference type="InterPro" id="IPR010272">
    <property type="entry name" value="T6SS_TssF"/>
</dbReference>
<gene>
    <name evidence="1" type="primary">tssF</name>
    <name evidence="1" type="ORF">LZC95_37470</name>
</gene>
<dbReference type="Proteomes" id="UP001379533">
    <property type="component" value="Chromosome"/>
</dbReference>
<protein>
    <submittedName>
        <fullName evidence="1">Type VI secretion system baseplate subunit TssF</fullName>
    </submittedName>
</protein>
<accession>A0ABZ2K072</accession>